<evidence type="ECO:0000313" key="4">
    <source>
        <dbReference type="Proteomes" id="UP000028547"/>
    </source>
</evidence>
<comment type="function">
    <text evidence="2">Binds to DNA and alters its conformation. May be involved in regulation of gene expression, nucleoid organization and DNA protection.</text>
</comment>
<comment type="subunit">
    <text evidence="2">Homodimer.</text>
</comment>
<keyword evidence="2" id="KW-0963">Cytoplasm</keyword>
<dbReference type="Pfam" id="PF02575">
    <property type="entry name" value="YbaB_DNA_bd"/>
    <property type="match status" value="1"/>
</dbReference>
<dbReference type="PANTHER" id="PTHR33449:SF1">
    <property type="entry name" value="NUCLEOID-ASSOCIATED PROTEIN YBAB"/>
    <property type="match status" value="1"/>
</dbReference>
<name>A0A084SS82_9BACT</name>
<dbReference type="Gene3D" id="3.30.1310.10">
    <property type="entry name" value="Nucleoid-associated protein YbaB-like domain"/>
    <property type="match status" value="1"/>
</dbReference>
<keyword evidence="1 2" id="KW-0238">DNA-binding</keyword>
<proteinExistence type="inferred from homology"/>
<dbReference type="NCBIfam" id="TIGR00103">
    <property type="entry name" value="DNA_YbaB_EbfC"/>
    <property type="match status" value="1"/>
</dbReference>
<dbReference type="SUPFAM" id="SSF82607">
    <property type="entry name" value="YbaB-like"/>
    <property type="match status" value="1"/>
</dbReference>
<comment type="similarity">
    <text evidence="2">Belongs to the YbaB/EbfC family.</text>
</comment>
<dbReference type="InterPro" id="IPR036894">
    <property type="entry name" value="YbaB-like_sf"/>
</dbReference>
<dbReference type="GO" id="GO:0005829">
    <property type="term" value="C:cytosol"/>
    <property type="evidence" value="ECO:0007669"/>
    <property type="project" value="TreeGrafter"/>
</dbReference>
<dbReference type="HAMAP" id="MF_00274">
    <property type="entry name" value="DNA_YbaB_EbfC"/>
    <property type="match status" value="1"/>
</dbReference>
<organism evidence="3 4">
    <name type="scientific">Archangium violaceum Cb vi76</name>
    <dbReference type="NCBI Taxonomy" id="1406225"/>
    <lineage>
        <taxon>Bacteria</taxon>
        <taxon>Pseudomonadati</taxon>
        <taxon>Myxococcota</taxon>
        <taxon>Myxococcia</taxon>
        <taxon>Myxococcales</taxon>
        <taxon>Cystobacterineae</taxon>
        <taxon>Archangiaceae</taxon>
        <taxon>Archangium</taxon>
    </lineage>
</organism>
<gene>
    <name evidence="3" type="ORF">Q664_22790</name>
</gene>
<dbReference type="Proteomes" id="UP000028547">
    <property type="component" value="Unassembled WGS sequence"/>
</dbReference>
<evidence type="ECO:0000313" key="3">
    <source>
        <dbReference type="EMBL" id="KFA91317.1"/>
    </source>
</evidence>
<dbReference type="InterPro" id="IPR004401">
    <property type="entry name" value="YbaB/EbfC"/>
</dbReference>
<accession>A0A084SS82</accession>
<dbReference type="RefSeq" id="WP_043399057.1">
    <property type="nucleotide sequence ID" value="NZ_JPMI01000150.1"/>
</dbReference>
<dbReference type="GO" id="GO:0043590">
    <property type="term" value="C:bacterial nucleoid"/>
    <property type="evidence" value="ECO:0007669"/>
    <property type="project" value="UniProtKB-UniRule"/>
</dbReference>
<dbReference type="GO" id="GO:0003677">
    <property type="term" value="F:DNA binding"/>
    <property type="evidence" value="ECO:0007669"/>
    <property type="project" value="UniProtKB-UniRule"/>
</dbReference>
<dbReference type="AlphaFoldDB" id="A0A084SS82"/>
<dbReference type="PIRSF" id="PIRSF004555">
    <property type="entry name" value="UCP004555"/>
    <property type="match status" value="1"/>
</dbReference>
<comment type="subcellular location">
    <subcellularLocation>
        <location evidence="2">Cytoplasm</location>
        <location evidence="2">Nucleoid</location>
    </subcellularLocation>
</comment>
<protein>
    <recommendedName>
        <fullName evidence="2">Nucleoid-associated protein Q664_22790</fullName>
    </recommendedName>
</protein>
<evidence type="ECO:0000256" key="1">
    <source>
        <dbReference type="ARBA" id="ARBA00023125"/>
    </source>
</evidence>
<comment type="caution">
    <text evidence="3">The sequence shown here is derived from an EMBL/GenBank/DDBJ whole genome shotgun (WGS) entry which is preliminary data.</text>
</comment>
<sequence length="105" mass="11395">MPGIDLNYFIRQANKLTEKIEQRKKELAEETVEAKAGDGRVTVVANCVQEIKSIKIDKSLVDPNDLGMLEDLVTAGVNAALASSREKMQRELGKISGGVKIPGIT</sequence>
<dbReference type="EMBL" id="JPMI01000150">
    <property type="protein sequence ID" value="KFA91317.1"/>
    <property type="molecule type" value="Genomic_DNA"/>
</dbReference>
<evidence type="ECO:0000256" key="2">
    <source>
        <dbReference type="HAMAP-Rule" id="MF_00274"/>
    </source>
</evidence>
<reference evidence="3 4" key="1">
    <citation type="submission" date="2014-07" db="EMBL/GenBank/DDBJ databases">
        <title>Draft Genome Sequence of Gephyronic Acid Producer, Cystobacter violaceus Strain Cb vi76.</title>
        <authorList>
            <person name="Stevens D.C."/>
            <person name="Young J."/>
            <person name="Carmichael R."/>
            <person name="Tan J."/>
            <person name="Taylor R.E."/>
        </authorList>
    </citation>
    <scope>NUCLEOTIDE SEQUENCE [LARGE SCALE GENOMIC DNA]</scope>
    <source>
        <strain evidence="3 4">Cb vi76</strain>
    </source>
</reference>
<dbReference type="PANTHER" id="PTHR33449">
    <property type="entry name" value="NUCLEOID-ASSOCIATED PROTEIN YBAB"/>
    <property type="match status" value="1"/>
</dbReference>